<dbReference type="InterPro" id="IPR038174">
    <property type="entry name" value="Strep_pil_link_sf"/>
</dbReference>
<protein>
    <recommendedName>
        <fullName evidence="11">L,D-TPase catalytic domain-containing protein</fullName>
    </recommendedName>
</protein>
<evidence type="ECO:0000256" key="5">
    <source>
        <dbReference type="ARBA" id="ARBA00022984"/>
    </source>
</evidence>
<comment type="pathway">
    <text evidence="1 8">Cell wall biogenesis; peptidoglycan biosynthesis.</text>
</comment>
<dbReference type="GO" id="GO:0071972">
    <property type="term" value="F:peptidoglycan L,D-transpeptidase activity"/>
    <property type="evidence" value="ECO:0007669"/>
    <property type="project" value="TreeGrafter"/>
</dbReference>
<keyword evidence="5 8" id="KW-0573">Peptidoglycan synthesis</keyword>
<dbReference type="NCBIfam" id="TIGR03786">
    <property type="entry name" value="strep_pil_rpt"/>
    <property type="match status" value="1"/>
</dbReference>
<keyword evidence="3" id="KW-0677">Repeat</keyword>
<feature type="repeat" description="Cell wall-binding" evidence="7">
    <location>
        <begin position="404"/>
        <end position="423"/>
    </location>
</feature>
<feature type="active site" description="Nucleophile" evidence="8">
    <location>
        <position position="625"/>
    </location>
</feature>
<keyword evidence="13" id="KW-1185">Reference proteome</keyword>
<keyword evidence="2" id="KW-0808">Transferase</keyword>
<evidence type="ECO:0000256" key="9">
    <source>
        <dbReference type="SAM" id="MobiDB-lite"/>
    </source>
</evidence>
<evidence type="ECO:0000256" key="7">
    <source>
        <dbReference type="PROSITE-ProRule" id="PRU00591"/>
    </source>
</evidence>
<keyword evidence="6 8" id="KW-0961">Cell wall biogenesis/degradation</keyword>
<evidence type="ECO:0000256" key="10">
    <source>
        <dbReference type="SAM" id="SignalP"/>
    </source>
</evidence>
<evidence type="ECO:0000256" key="8">
    <source>
        <dbReference type="PROSITE-ProRule" id="PRU01373"/>
    </source>
</evidence>
<dbReference type="InterPro" id="IPR038063">
    <property type="entry name" value="Transpep_catalytic_dom"/>
</dbReference>
<feature type="active site" description="Proton donor/acceptor" evidence="8">
    <location>
        <position position="601"/>
    </location>
</feature>
<evidence type="ECO:0000256" key="4">
    <source>
        <dbReference type="ARBA" id="ARBA00022960"/>
    </source>
</evidence>
<dbReference type="Pfam" id="PF19085">
    <property type="entry name" value="Choline_bind_2"/>
    <property type="match status" value="1"/>
</dbReference>
<dbReference type="OrthoDB" id="3182200at2"/>
<comment type="caution">
    <text evidence="12">The sequence shown here is derived from an EMBL/GenBank/DDBJ whole genome shotgun (WGS) entry which is preliminary data.</text>
</comment>
<feature type="repeat" description="Cell wall-binding" evidence="7">
    <location>
        <begin position="341"/>
        <end position="360"/>
    </location>
</feature>
<keyword evidence="4 8" id="KW-0133">Cell shape</keyword>
<name>A0A4S2F3X6_9ACTN</name>
<sequence>MVKRSRMTCWKTLLTWALVMLFAFSDLTTPAIALNALVQAGPGEPSTANPAAPDPNPENPGSQDPKDPVDPQDPDDKKDPIPATVEHLTAQVTLKNHGLTQGQFSFVLKDDKGQTVASGTNDASGKVVLSSFEIAQAGTYTYELSQTGKAASGYTLDTQKFTVVLTVSLSEDKASLVAKVTSPSTPMTFANSYLAPNRGWQGSGSSRTFVQDDGSLIKSCVAKIGDNHYLFDGSGKLEANGWKTFQNRRYHATAQGELTSGWFLDGSWYYLDPAENCAMATGWKVVDGAHYYLDMSGHMLSSGWKWLGGSWYYLHGSGAAATGWLLNGSWYYLDPASAAMRTGWQKIDNAWYYLDGSGAMRANGWMRLGNTWYYLYASGAMASGWQWVGGAWYYLGGPDDGAMKTGWNKVRGTWYYLTGSGAMATGWRWIGNAWYYLNGSGSMLSGWQWIGGAWYYLGGANDGAMRANCWIDNTYWVGPSGAMSANSWVDGGRYYVDGAGRWVPGAMPTTVQGTMSLWAQGYSSATPWLAMVDTSANRVGIYQGSQGHWNQVRFMTCSAGSRYTPTVKGQFTVGNKGYSFGENKGYSCYYWTQFYDGYLFHSILYNPCTRVVQDGRLGQNLSHGCVRLSIDDAYWVQQTLPRGSKVVVY</sequence>
<dbReference type="AlphaFoldDB" id="A0A4S2F3X6"/>
<dbReference type="SUPFAM" id="SSF69360">
    <property type="entry name" value="Cell wall binding repeat"/>
    <property type="match status" value="2"/>
</dbReference>
<dbReference type="InterPro" id="IPR050979">
    <property type="entry name" value="LD-transpeptidase"/>
</dbReference>
<evidence type="ECO:0000313" key="12">
    <source>
        <dbReference type="EMBL" id="TGY62273.1"/>
    </source>
</evidence>
<feature type="region of interest" description="Disordered" evidence="9">
    <location>
        <begin position="42"/>
        <end position="81"/>
    </location>
</feature>
<evidence type="ECO:0000256" key="2">
    <source>
        <dbReference type="ARBA" id="ARBA00022679"/>
    </source>
</evidence>
<dbReference type="InterPro" id="IPR022464">
    <property type="entry name" value="Strep_pil_isopept_link"/>
</dbReference>
<feature type="repeat" description="Cell wall-binding" evidence="7">
    <location>
        <begin position="424"/>
        <end position="443"/>
    </location>
</feature>
<dbReference type="Gene3D" id="2.60.40.3050">
    <property type="match status" value="1"/>
</dbReference>
<gene>
    <name evidence="12" type="ORF">E5334_06400</name>
</gene>
<dbReference type="UniPathway" id="UPA00219"/>
<feature type="chain" id="PRO_5020242980" description="L,D-TPase catalytic domain-containing protein" evidence="10">
    <location>
        <begin position="34"/>
        <end position="649"/>
    </location>
</feature>
<dbReference type="PANTHER" id="PTHR30582:SF2">
    <property type="entry name" value="L,D-TRANSPEPTIDASE YCIB-RELATED"/>
    <property type="match status" value="1"/>
</dbReference>
<proteinExistence type="predicted"/>
<dbReference type="Gene3D" id="2.10.270.10">
    <property type="entry name" value="Cholin Binding"/>
    <property type="match status" value="3"/>
</dbReference>
<dbReference type="Proteomes" id="UP000310263">
    <property type="component" value="Unassembled WGS sequence"/>
</dbReference>
<dbReference type="PROSITE" id="PS52029">
    <property type="entry name" value="LD_TPASE"/>
    <property type="match status" value="1"/>
</dbReference>
<dbReference type="EMBL" id="SRYE01000003">
    <property type="protein sequence ID" value="TGY62273.1"/>
    <property type="molecule type" value="Genomic_DNA"/>
</dbReference>
<evidence type="ECO:0000256" key="6">
    <source>
        <dbReference type="ARBA" id="ARBA00023316"/>
    </source>
</evidence>
<dbReference type="InterPro" id="IPR005490">
    <property type="entry name" value="LD_TPept_cat_dom"/>
</dbReference>
<keyword evidence="10" id="KW-0732">Signal</keyword>
<dbReference type="GO" id="GO:0071555">
    <property type="term" value="P:cell wall organization"/>
    <property type="evidence" value="ECO:0007669"/>
    <property type="project" value="UniProtKB-UniRule"/>
</dbReference>
<dbReference type="PANTHER" id="PTHR30582">
    <property type="entry name" value="L,D-TRANSPEPTIDASE"/>
    <property type="match status" value="1"/>
</dbReference>
<feature type="domain" description="L,D-TPase catalytic" evidence="11">
    <location>
        <begin position="528"/>
        <end position="649"/>
    </location>
</feature>
<dbReference type="PROSITE" id="PS51170">
    <property type="entry name" value="CW"/>
    <property type="match status" value="3"/>
</dbReference>
<dbReference type="Pfam" id="PF03734">
    <property type="entry name" value="YkuD"/>
    <property type="match status" value="1"/>
</dbReference>
<evidence type="ECO:0000313" key="13">
    <source>
        <dbReference type="Proteomes" id="UP000310263"/>
    </source>
</evidence>
<dbReference type="GO" id="GO:0005576">
    <property type="term" value="C:extracellular region"/>
    <property type="evidence" value="ECO:0007669"/>
    <property type="project" value="TreeGrafter"/>
</dbReference>
<dbReference type="GO" id="GO:0008360">
    <property type="term" value="P:regulation of cell shape"/>
    <property type="evidence" value="ECO:0007669"/>
    <property type="project" value="UniProtKB-UniRule"/>
</dbReference>
<organism evidence="12 13">
    <name type="scientific">Muricaecibacterium torontonense</name>
    <dbReference type="NCBI Taxonomy" id="3032871"/>
    <lineage>
        <taxon>Bacteria</taxon>
        <taxon>Bacillati</taxon>
        <taxon>Actinomycetota</taxon>
        <taxon>Coriobacteriia</taxon>
        <taxon>Coriobacteriales</taxon>
        <taxon>Atopobiaceae</taxon>
        <taxon>Muricaecibacterium</taxon>
    </lineage>
</organism>
<dbReference type="Pfam" id="PF01473">
    <property type="entry name" value="Choline_bind_1"/>
    <property type="match status" value="3"/>
</dbReference>
<dbReference type="InterPro" id="IPR018337">
    <property type="entry name" value="Cell_wall/Cho-bd_repeat"/>
</dbReference>
<dbReference type="SUPFAM" id="SSF141523">
    <property type="entry name" value="L,D-transpeptidase catalytic domain-like"/>
    <property type="match status" value="1"/>
</dbReference>
<dbReference type="CDD" id="cd16913">
    <property type="entry name" value="YkuD_like"/>
    <property type="match status" value="1"/>
</dbReference>
<dbReference type="GO" id="GO:0016740">
    <property type="term" value="F:transferase activity"/>
    <property type="evidence" value="ECO:0007669"/>
    <property type="project" value="UniProtKB-KW"/>
</dbReference>
<evidence type="ECO:0000259" key="11">
    <source>
        <dbReference type="PROSITE" id="PS52029"/>
    </source>
</evidence>
<evidence type="ECO:0000256" key="1">
    <source>
        <dbReference type="ARBA" id="ARBA00004752"/>
    </source>
</evidence>
<dbReference type="Gene3D" id="2.40.440.10">
    <property type="entry name" value="L,D-transpeptidase catalytic domain-like"/>
    <property type="match status" value="1"/>
</dbReference>
<reference evidence="12 13" key="1">
    <citation type="submission" date="2019-04" db="EMBL/GenBank/DDBJ databases">
        <title>Microbes associate with the intestines of laboratory mice.</title>
        <authorList>
            <person name="Navarre W."/>
            <person name="Wong E."/>
            <person name="Huang K."/>
            <person name="Tropini C."/>
            <person name="Ng K."/>
            <person name="Yu B."/>
        </authorList>
    </citation>
    <scope>NUCLEOTIDE SEQUENCE [LARGE SCALE GENOMIC DNA]</scope>
    <source>
        <strain evidence="12 13">NM07_P-09</strain>
    </source>
</reference>
<accession>A0A4S2F3X6</accession>
<feature type="compositionally biased region" description="Basic and acidic residues" evidence="9">
    <location>
        <begin position="64"/>
        <end position="80"/>
    </location>
</feature>
<dbReference type="GO" id="GO:0018104">
    <property type="term" value="P:peptidoglycan-protein cross-linking"/>
    <property type="evidence" value="ECO:0007669"/>
    <property type="project" value="TreeGrafter"/>
</dbReference>
<evidence type="ECO:0000256" key="3">
    <source>
        <dbReference type="ARBA" id="ARBA00022737"/>
    </source>
</evidence>
<dbReference type="Pfam" id="PF19127">
    <property type="entry name" value="Choline_bind_3"/>
    <property type="match status" value="2"/>
</dbReference>
<feature type="signal peptide" evidence="10">
    <location>
        <begin position="1"/>
        <end position="33"/>
    </location>
</feature>
<dbReference type="Pfam" id="PF12892">
    <property type="entry name" value="FctA"/>
    <property type="match status" value="1"/>
</dbReference>